<keyword evidence="4 5" id="KW-0472">Membrane</keyword>
<accession>A0AAV2VP94</accession>
<comment type="caution">
    <text evidence="7">The sequence shown here is derived from an EMBL/GenBank/DDBJ whole genome shotgun (WGS) entry which is preliminary data.</text>
</comment>
<feature type="domain" description="NfeD-like C-terminal" evidence="6">
    <location>
        <begin position="93"/>
        <end position="147"/>
    </location>
</feature>
<evidence type="ECO:0000256" key="2">
    <source>
        <dbReference type="ARBA" id="ARBA00022692"/>
    </source>
</evidence>
<evidence type="ECO:0000256" key="5">
    <source>
        <dbReference type="SAM" id="Phobius"/>
    </source>
</evidence>
<dbReference type="PANTHER" id="PTHR33507:SF3">
    <property type="entry name" value="INNER MEMBRANE PROTEIN YBBJ"/>
    <property type="match status" value="1"/>
</dbReference>
<dbReference type="Pfam" id="PF01957">
    <property type="entry name" value="NfeD"/>
    <property type="match status" value="1"/>
</dbReference>
<evidence type="ECO:0000256" key="4">
    <source>
        <dbReference type="ARBA" id="ARBA00023136"/>
    </source>
</evidence>
<dbReference type="PANTHER" id="PTHR33507">
    <property type="entry name" value="INNER MEMBRANE PROTEIN YBBJ"/>
    <property type="match status" value="1"/>
</dbReference>
<sequence length="150" mass="16998">MFELLDQMNHWHWIALGLVLLCGELLGTAGYLLWIGISAILVGIVKLLLPMSWELQWVCFAVFSLVNTWLWWRYQHKKDVLDNKATDLNQKDKQLVGQMTRLEEDIQAGRCRIRVGDTTWSAVSEKALTAGTTVKVTSVNGIILTIEAVD</sequence>
<evidence type="ECO:0000313" key="7">
    <source>
        <dbReference type="EMBL" id="CCO46491.1"/>
    </source>
</evidence>
<dbReference type="SUPFAM" id="SSF141322">
    <property type="entry name" value="NfeD domain-like"/>
    <property type="match status" value="1"/>
</dbReference>
<feature type="transmembrane region" description="Helical" evidence="5">
    <location>
        <begin position="55"/>
        <end position="72"/>
    </location>
</feature>
<organism evidence="7 8">
    <name type="scientific">Vibrio nigripulchritudo SOn1</name>
    <dbReference type="NCBI Taxonomy" id="1238450"/>
    <lineage>
        <taxon>Bacteria</taxon>
        <taxon>Pseudomonadati</taxon>
        <taxon>Pseudomonadota</taxon>
        <taxon>Gammaproteobacteria</taxon>
        <taxon>Vibrionales</taxon>
        <taxon>Vibrionaceae</taxon>
        <taxon>Vibrio</taxon>
    </lineage>
</organism>
<protein>
    <submittedName>
        <fullName evidence="7">Nodulation efficiency, NfeD</fullName>
    </submittedName>
</protein>
<dbReference type="InterPro" id="IPR002810">
    <property type="entry name" value="NfeD-like_C"/>
</dbReference>
<dbReference type="Gene3D" id="2.40.50.140">
    <property type="entry name" value="Nucleic acid-binding proteins"/>
    <property type="match status" value="1"/>
</dbReference>
<name>A0AAV2VP94_9VIBR</name>
<reference evidence="7 8" key="1">
    <citation type="journal article" date="2013" name="ISME J.">
        <title>Comparative genomics of pathogenic lineages of Vibrio nigripulchritudo identifies virulence-associated traits.</title>
        <authorList>
            <person name="Goudenege D."/>
            <person name="Labreuche Y."/>
            <person name="Krin E."/>
            <person name="Ansquer D."/>
            <person name="Mangenot S."/>
            <person name="Calteau A."/>
            <person name="Medigue C."/>
            <person name="Mazel D."/>
            <person name="Polz M.F."/>
            <person name="Le Roux F."/>
        </authorList>
    </citation>
    <scope>NUCLEOTIDE SEQUENCE [LARGE SCALE GENOMIC DNA]</scope>
    <source>
        <strain evidence="7 8">SOn1</strain>
    </source>
</reference>
<proteinExistence type="predicted"/>
<dbReference type="Proteomes" id="UP000018211">
    <property type="component" value="Unassembled WGS sequence"/>
</dbReference>
<dbReference type="GO" id="GO:0005886">
    <property type="term" value="C:plasma membrane"/>
    <property type="evidence" value="ECO:0007669"/>
    <property type="project" value="TreeGrafter"/>
</dbReference>
<dbReference type="InterPro" id="IPR012340">
    <property type="entry name" value="NA-bd_OB-fold"/>
</dbReference>
<feature type="transmembrane region" description="Helical" evidence="5">
    <location>
        <begin position="12"/>
        <end position="35"/>
    </location>
</feature>
<dbReference type="RefSeq" id="WP_022611598.1">
    <property type="nucleotide sequence ID" value="NZ_LK391965.1"/>
</dbReference>
<dbReference type="EMBL" id="CAOF01000089">
    <property type="protein sequence ID" value="CCO46491.1"/>
    <property type="molecule type" value="Genomic_DNA"/>
</dbReference>
<evidence type="ECO:0000259" key="6">
    <source>
        <dbReference type="Pfam" id="PF01957"/>
    </source>
</evidence>
<gene>
    <name evidence="7" type="ORF">VIBNISOn1_1790032</name>
</gene>
<keyword evidence="2 5" id="KW-0812">Transmembrane</keyword>
<comment type="subcellular location">
    <subcellularLocation>
        <location evidence="1">Membrane</location>
        <topology evidence="1">Multi-pass membrane protein</topology>
    </subcellularLocation>
</comment>
<evidence type="ECO:0000313" key="8">
    <source>
        <dbReference type="Proteomes" id="UP000018211"/>
    </source>
</evidence>
<evidence type="ECO:0000256" key="3">
    <source>
        <dbReference type="ARBA" id="ARBA00022989"/>
    </source>
</evidence>
<evidence type="ECO:0000256" key="1">
    <source>
        <dbReference type="ARBA" id="ARBA00004141"/>
    </source>
</evidence>
<dbReference type="InterPro" id="IPR052165">
    <property type="entry name" value="Membrane_assoc_protease"/>
</dbReference>
<dbReference type="AlphaFoldDB" id="A0AAV2VP94"/>
<keyword evidence="3 5" id="KW-1133">Transmembrane helix</keyword>